<dbReference type="EMBL" id="BAAAZD010000001">
    <property type="protein sequence ID" value="GAA4003067.1"/>
    <property type="molecule type" value="Genomic_DNA"/>
</dbReference>
<reference evidence="3" key="1">
    <citation type="journal article" date="2019" name="Int. J. Syst. Evol. Microbiol.">
        <title>The Global Catalogue of Microorganisms (GCM) 10K type strain sequencing project: providing services to taxonomists for standard genome sequencing and annotation.</title>
        <authorList>
            <consortium name="The Broad Institute Genomics Platform"/>
            <consortium name="The Broad Institute Genome Sequencing Center for Infectious Disease"/>
            <person name="Wu L."/>
            <person name="Ma J."/>
        </authorList>
    </citation>
    <scope>NUCLEOTIDE SEQUENCE [LARGE SCALE GENOMIC DNA]</scope>
    <source>
        <strain evidence="3">JCM 16603</strain>
    </source>
</reference>
<dbReference type="Pfam" id="PF07238">
    <property type="entry name" value="PilZ"/>
    <property type="match status" value="1"/>
</dbReference>
<proteinExistence type="predicted"/>
<name>A0ABP7RWF8_9SPHN</name>
<dbReference type="SUPFAM" id="SSF141371">
    <property type="entry name" value="PilZ domain-like"/>
    <property type="match status" value="1"/>
</dbReference>
<protein>
    <recommendedName>
        <fullName evidence="1">PilZ domain-containing protein</fullName>
    </recommendedName>
</protein>
<keyword evidence="3" id="KW-1185">Reference proteome</keyword>
<comment type="caution">
    <text evidence="2">The sequence shown here is derived from an EMBL/GenBank/DDBJ whole genome shotgun (WGS) entry which is preliminary data.</text>
</comment>
<evidence type="ECO:0000259" key="1">
    <source>
        <dbReference type="Pfam" id="PF07238"/>
    </source>
</evidence>
<accession>A0ABP7RWF8</accession>
<dbReference type="InterPro" id="IPR009875">
    <property type="entry name" value="PilZ_domain"/>
</dbReference>
<dbReference type="Gene3D" id="2.40.10.220">
    <property type="entry name" value="predicted glycosyltransferase like domains"/>
    <property type="match status" value="1"/>
</dbReference>
<sequence>MDESSTVQNRRQRRSNVLLTASVEANGRTLDVKLRNLSAEGALVEAAGLPIEGSHVRFRKGELQVQGKVVWVNGNRAGLQFDEPLSPEALLRHVPVPRPRVLPSFRRPGIAPQPLSRAEKALESVWGVPQIAPPRGD</sequence>
<dbReference type="Proteomes" id="UP001501310">
    <property type="component" value="Unassembled WGS sequence"/>
</dbReference>
<evidence type="ECO:0000313" key="2">
    <source>
        <dbReference type="EMBL" id="GAA4003067.1"/>
    </source>
</evidence>
<gene>
    <name evidence="2" type="ORF">GCM10022211_13190</name>
</gene>
<feature type="domain" description="PilZ" evidence="1">
    <location>
        <begin position="8"/>
        <end position="89"/>
    </location>
</feature>
<dbReference type="RefSeq" id="WP_344709382.1">
    <property type="nucleotide sequence ID" value="NZ_BAAAZD010000001.1"/>
</dbReference>
<organism evidence="2 3">
    <name type="scientific">Sphingomonas humi</name>
    <dbReference type="NCBI Taxonomy" id="335630"/>
    <lineage>
        <taxon>Bacteria</taxon>
        <taxon>Pseudomonadati</taxon>
        <taxon>Pseudomonadota</taxon>
        <taxon>Alphaproteobacteria</taxon>
        <taxon>Sphingomonadales</taxon>
        <taxon>Sphingomonadaceae</taxon>
        <taxon>Sphingomonas</taxon>
    </lineage>
</organism>
<evidence type="ECO:0000313" key="3">
    <source>
        <dbReference type="Proteomes" id="UP001501310"/>
    </source>
</evidence>